<accession>A0ABS2CH29</accession>
<keyword evidence="4 5" id="KW-0472">Membrane</keyword>
<feature type="transmembrane region" description="Helical" evidence="5">
    <location>
        <begin position="6"/>
        <end position="29"/>
    </location>
</feature>
<evidence type="ECO:0000259" key="6">
    <source>
        <dbReference type="Pfam" id="PF01794"/>
    </source>
</evidence>
<dbReference type="RefSeq" id="WP_204129655.1">
    <property type="nucleotide sequence ID" value="NZ_JAFDVD010000003.1"/>
</dbReference>
<feature type="transmembrane region" description="Helical" evidence="5">
    <location>
        <begin position="123"/>
        <end position="142"/>
    </location>
</feature>
<evidence type="ECO:0000313" key="7">
    <source>
        <dbReference type="EMBL" id="MBM6399183.1"/>
    </source>
</evidence>
<evidence type="ECO:0000256" key="1">
    <source>
        <dbReference type="ARBA" id="ARBA00004141"/>
    </source>
</evidence>
<dbReference type="EMBL" id="JAFDVD010000003">
    <property type="protein sequence ID" value="MBM6399183.1"/>
    <property type="molecule type" value="Genomic_DNA"/>
</dbReference>
<evidence type="ECO:0000256" key="3">
    <source>
        <dbReference type="ARBA" id="ARBA00022989"/>
    </source>
</evidence>
<name>A0ABS2CH29_9MICO</name>
<comment type="subcellular location">
    <subcellularLocation>
        <location evidence="1">Membrane</location>
        <topology evidence="1">Multi-pass membrane protein</topology>
    </subcellularLocation>
</comment>
<feature type="transmembrane region" description="Helical" evidence="5">
    <location>
        <begin position="50"/>
        <end position="71"/>
    </location>
</feature>
<dbReference type="Proteomes" id="UP001430172">
    <property type="component" value="Unassembled WGS sequence"/>
</dbReference>
<keyword evidence="8" id="KW-1185">Reference proteome</keyword>
<dbReference type="InterPro" id="IPR013130">
    <property type="entry name" value="Fe3_Rdtase_TM_dom"/>
</dbReference>
<feature type="transmembrane region" description="Helical" evidence="5">
    <location>
        <begin position="148"/>
        <end position="169"/>
    </location>
</feature>
<evidence type="ECO:0000256" key="2">
    <source>
        <dbReference type="ARBA" id="ARBA00022692"/>
    </source>
</evidence>
<proteinExistence type="predicted"/>
<evidence type="ECO:0000256" key="5">
    <source>
        <dbReference type="SAM" id="Phobius"/>
    </source>
</evidence>
<organism evidence="7 8">
    <name type="scientific">Phycicoccus sonneratiae</name>
    <dbReference type="NCBI Taxonomy" id="2807628"/>
    <lineage>
        <taxon>Bacteria</taxon>
        <taxon>Bacillati</taxon>
        <taxon>Actinomycetota</taxon>
        <taxon>Actinomycetes</taxon>
        <taxon>Micrococcales</taxon>
        <taxon>Intrasporangiaceae</taxon>
        <taxon>Phycicoccus</taxon>
    </lineage>
</organism>
<evidence type="ECO:0000256" key="4">
    <source>
        <dbReference type="ARBA" id="ARBA00023136"/>
    </source>
</evidence>
<gene>
    <name evidence="7" type="ORF">JQN70_02155</name>
</gene>
<dbReference type="Pfam" id="PF01794">
    <property type="entry name" value="Ferric_reduct"/>
    <property type="match status" value="1"/>
</dbReference>
<protein>
    <submittedName>
        <fullName evidence="7">Ferric reductase-like transmembrane domain-containing protein</fullName>
    </submittedName>
</protein>
<feature type="transmembrane region" description="Helical" evidence="5">
    <location>
        <begin position="91"/>
        <end position="111"/>
    </location>
</feature>
<evidence type="ECO:0000313" key="8">
    <source>
        <dbReference type="Proteomes" id="UP001430172"/>
    </source>
</evidence>
<keyword evidence="3 5" id="KW-1133">Transmembrane helix</keyword>
<sequence>MNELLWYLSRGTGVASIALLTAVVVLGTVTSGRRRPHGESATVVMAVHRWLSLGMVAFLGVHVATAVAETYVSIDAISAVVPFTSGYEPFWVGLGTLALDLLVAVVATSWLRHRIPERAWRAVHYAAYGLWPMALVHGFVLGTSDQPGLRLVTAACGVVGVGAVLWRLLATHADRERREVVVGGEWT</sequence>
<keyword evidence="2 5" id="KW-0812">Transmembrane</keyword>
<feature type="domain" description="Ferric oxidoreductase" evidence="6">
    <location>
        <begin position="12"/>
        <end position="131"/>
    </location>
</feature>
<reference evidence="7" key="1">
    <citation type="submission" date="2021-02" db="EMBL/GenBank/DDBJ databases">
        <title>Phycicoccus sp. MQZ13P-5T, whole genome shotgun sequence.</title>
        <authorList>
            <person name="Tuo L."/>
        </authorList>
    </citation>
    <scope>NUCLEOTIDE SEQUENCE</scope>
    <source>
        <strain evidence="7">MQZ13P-5</strain>
    </source>
</reference>
<comment type="caution">
    <text evidence="7">The sequence shown here is derived from an EMBL/GenBank/DDBJ whole genome shotgun (WGS) entry which is preliminary data.</text>
</comment>